<accession>A0A381QZ83</accession>
<proteinExistence type="predicted"/>
<reference evidence="1" key="1">
    <citation type="submission" date="2018-05" db="EMBL/GenBank/DDBJ databases">
        <authorList>
            <person name="Lanie J.A."/>
            <person name="Ng W.-L."/>
            <person name="Kazmierczak K.M."/>
            <person name="Andrzejewski T.M."/>
            <person name="Davidsen T.M."/>
            <person name="Wayne K.J."/>
            <person name="Tettelin H."/>
            <person name="Glass J.I."/>
            <person name="Rusch D."/>
            <person name="Podicherti R."/>
            <person name="Tsui H.-C.T."/>
            <person name="Winkler M.E."/>
        </authorList>
    </citation>
    <scope>NUCLEOTIDE SEQUENCE</scope>
</reference>
<dbReference type="EMBL" id="UINC01001529">
    <property type="protein sequence ID" value="SUZ82967.1"/>
    <property type="molecule type" value="Genomic_DNA"/>
</dbReference>
<organism evidence="1">
    <name type="scientific">marine metagenome</name>
    <dbReference type="NCBI Taxonomy" id="408172"/>
    <lineage>
        <taxon>unclassified sequences</taxon>
        <taxon>metagenomes</taxon>
        <taxon>ecological metagenomes</taxon>
    </lineage>
</organism>
<dbReference type="InterPro" id="IPR008775">
    <property type="entry name" value="Phytyl_CoA_dOase-like"/>
</dbReference>
<dbReference type="Gene3D" id="2.60.120.620">
    <property type="entry name" value="q2cbj1_9rhob like domain"/>
    <property type="match status" value="1"/>
</dbReference>
<sequence>MSIILTADQIQEYHENGFVSPIRVMSEDEACSIKTKLEEAEKKFPQDLNPENRNNLHLIFPFLDELAHNSVIVDAVEDLLGPDISLWASVMFSKDPATDHFVSWHQDATYMGMNSCDFLTPWIALTQSNIEMGCMTMIPGSHKQNIRKHEDTFAENNILTRGQVVKGVDESMLVDLILKPGEMSIHHGAVIHGSKPNKSKHRRIGFALQSYMSPEVEQIVGKNMWMHIRGKQRQDRDGMNLFRPQFDMDPLSVSQRKIADENYSYILYNGAKIKRKY</sequence>
<gene>
    <name evidence="1" type="ORF">METZ01_LOCUS35821</name>
</gene>
<dbReference type="PANTHER" id="PTHR20883">
    <property type="entry name" value="PHYTANOYL-COA DIOXYGENASE DOMAIN CONTAINING 1"/>
    <property type="match status" value="1"/>
</dbReference>
<evidence type="ECO:0000313" key="1">
    <source>
        <dbReference type="EMBL" id="SUZ82967.1"/>
    </source>
</evidence>
<dbReference type="PANTHER" id="PTHR20883:SF52">
    <property type="entry name" value="ALPHA-KETOGLUTARATE-DEPENDENT HYPOPHOSPHITE DIOXYGENASE-LIKE GENE A2 [PROVISIONAL]-RELATED"/>
    <property type="match status" value="1"/>
</dbReference>
<name>A0A381QZ83_9ZZZZ</name>
<dbReference type="SUPFAM" id="SSF51197">
    <property type="entry name" value="Clavaminate synthase-like"/>
    <property type="match status" value="1"/>
</dbReference>
<dbReference type="Pfam" id="PF05721">
    <property type="entry name" value="PhyH"/>
    <property type="match status" value="1"/>
</dbReference>
<evidence type="ECO:0008006" key="2">
    <source>
        <dbReference type="Google" id="ProtNLM"/>
    </source>
</evidence>
<protein>
    <recommendedName>
        <fullName evidence="2">Phytanoyl-CoA dioxygenase</fullName>
    </recommendedName>
</protein>
<dbReference type="AlphaFoldDB" id="A0A381QZ83"/>